<dbReference type="InterPro" id="IPR050314">
    <property type="entry name" value="Glycosyl_Hydrlase_18"/>
</dbReference>
<gene>
    <name evidence="3" type="ORF">DIATSA_LOCUS9899</name>
</gene>
<accession>A0A9P0C6T8</accession>
<name>A0A9P0C6T8_9NEOP</name>
<dbReference type="GO" id="GO:0005576">
    <property type="term" value="C:extracellular region"/>
    <property type="evidence" value="ECO:0007669"/>
    <property type="project" value="TreeGrafter"/>
</dbReference>
<dbReference type="GO" id="GO:0008061">
    <property type="term" value="F:chitin binding"/>
    <property type="evidence" value="ECO:0007669"/>
    <property type="project" value="InterPro"/>
</dbReference>
<dbReference type="FunFam" id="3.10.50.10:FF:000001">
    <property type="entry name" value="Chitinase 3-like 1"/>
    <property type="match status" value="1"/>
</dbReference>
<feature type="domain" description="Chitinase II/V-like catalytic" evidence="2">
    <location>
        <begin position="1"/>
        <end position="292"/>
    </location>
</feature>
<dbReference type="PANTHER" id="PTHR11177:SF403">
    <property type="entry name" value="CHITINASE 2-RELATED"/>
    <property type="match status" value="1"/>
</dbReference>
<dbReference type="SMART" id="SM00636">
    <property type="entry name" value="Glyco_18"/>
    <property type="match status" value="1"/>
</dbReference>
<dbReference type="InterPro" id="IPR011583">
    <property type="entry name" value="Chitinase_II/V-like_cat"/>
</dbReference>
<dbReference type="EMBL" id="OU893335">
    <property type="protein sequence ID" value="CAH0759608.1"/>
    <property type="molecule type" value="Genomic_DNA"/>
</dbReference>
<dbReference type="SUPFAM" id="SSF54556">
    <property type="entry name" value="Chitinase insertion domain"/>
    <property type="match status" value="1"/>
</dbReference>
<keyword evidence="1" id="KW-1015">Disulfide bond</keyword>
<dbReference type="InterPro" id="IPR029070">
    <property type="entry name" value="Chitinase_insertion_sf"/>
</dbReference>
<reference evidence="3" key="2">
    <citation type="submission" date="2022-10" db="EMBL/GenBank/DDBJ databases">
        <authorList>
            <consortium name="ENA_rothamsted_submissions"/>
            <consortium name="culmorum"/>
            <person name="King R."/>
        </authorList>
    </citation>
    <scope>NUCLEOTIDE SEQUENCE</scope>
</reference>
<dbReference type="GO" id="GO:0006032">
    <property type="term" value="P:chitin catabolic process"/>
    <property type="evidence" value="ECO:0007669"/>
    <property type="project" value="TreeGrafter"/>
</dbReference>
<keyword evidence="4" id="KW-1185">Reference proteome</keyword>
<evidence type="ECO:0000313" key="4">
    <source>
        <dbReference type="Proteomes" id="UP001153714"/>
    </source>
</evidence>
<dbReference type="InterPro" id="IPR017853">
    <property type="entry name" value="GH"/>
</dbReference>
<organism evidence="3 4">
    <name type="scientific">Diatraea saccharalis</name>
    <name type="common">sugarcane borer</name>
    <dbReference type="NCBI Taxonomy" id="40085"/>
    <lineage>
        <taxon>Eukaryota</taxon>
        <taxon>Metazoa</taxon>
        <taxon>Ecdysozoa</taxon>
        <taxon>Arthropoda</taxon>
        <taxon>Hexapoda</taxon>
        <taxon>Insecta</taxon>
        <taxon>Pterygota</taxon>
        <taxon>Neoptera</taxon>
        <taxon>Endopterygota</taxon>
        <taxon>Lepidoptera</taxon>
        <taxon>Glossata</taxon>
        <taxon>Ditrysia</taxon>
        <taxon>Pyraloidea</taxon>
        <taxon>Crambidae</taxon>
        <taxon>Crambinae</taxon>
        <taxon>Diatraea</taxon>
    </lineage>
</organism>
<evidence type="ECO:0000259" key="2">
    <source>
        <dbReference type="SMART" id="SM00636"/>
    </source>
</evidence>
<evidence type="ECO:0000313" key="3">
    <source>
        <dbReference type="EMBL" id="CAH0759608.1"/>
    </source>
</evidence>
<protein>
    <recommendedName>
        <fullName evidence="2">Chitinase II/V-like catalytic domain-containing protein</fullName>
    </recommendedName>
</protein>
<dbReference type="Gene3D" id="3.10.50.10">
    <property type="match status" value="1"/>
</dbReference>
<proteinExistence type="predicted"/>
<dbReference type="OrthoDB" id="73875at2759"/>
<evidence type="ECO:0000256" key="1">
    <source>
        <dbReference type="ARBA" id="ARBA00023157"/>
    </source>
</evidence>
<dbReference type="Pfam" id="PF00704">
    <property type="entry name" value="Glyco_hydro_18"/>
    <property type="match status" value="1"/>
</dbReference>
<dbReference type="Gene3D" id="3.20.20.80">
    <property type="entry name" value="Glycosidases"/>
    <property type="match status" value="1"/>
</dbReference>
<dbReference type="AlphaFoldDB" id="A0A9P0C6T8"/>
<sequence length="324" mass="36118">MNFITGNYKNFNELKKKSPSLKTLLGVGGWNEGSLKYSEMAASPVLRKNFIQSALQIIRDYDFNGIDIDWLYPNRRNSPHGQADKENFNLLLKEIKEEFNKFGLILVTAVAAHAYAVASSYDVPFIAAHVDYIYLMSYDLAGPWDMVTGHNAPLHKGEGLDESVDRNTLLTVDVAVERWLQAGCPPEKLVLSVPFFGHTFTLRSANENGVRAPVSGAGINRGDIGYNELCNKLHTEHTPSWTERRDTLAKVPYAVRGVEWVSYDDLKSIRDKVAYATSKNLAGVSIWSIDTDDFHDICGAGKFPLLTAINNALNRNTASEEQTE</sequence>
<dbReference type="SUPFAM" id="SSF51445">
    <property type="entry name" value="(Trans)glycosidases"/>
    <property type="match status" value="1"/>
</dbReference>
<dbReference type="Proteomes" id="UP001153714">
    <property type="component" value="Chromosome 4"/>
</dbReference>
<dbReference type="GO" id="GO:0005975">
    <property type="term" value="P:carbohydrate metabolic process"/>
    <property type="evidence" value="ECO:0007669"/>
    <property type="project" value="InterPro"/>
</dbReference>
<dbReference type="InterPro" id="IPR001223">
    <property type="entry name" value="Glyco_hydro18_cat"/>
</dbReference>
<dbReference type="PANTHER" id="PTHR11177">
    <property type="entry name" value="CHITINASE"/>
    <property type="match status" value="1"/>
</dbReference>
<dbReference type="GO" id="GO:0004568">
    <property type="term" value="F:chitinase activity"/>
    <property type="evidence" value="ECO:0007669"/>
    <property type="project" value="TreeGrafter"/>
</dbReference>
<reference evidence="3" key="1">
    <citation type="submission" date="2021-12" db="EMBL/GenBank/DDBJ databases">
        <authorList>
            <person name="King R."/>
        </authorList>
    </citation>
    <scope>NUCLEOTIDE SEQUENCE</scope>
</reference>